<dbReference type="Proteomes" id="UP000593566">
    <property type="component" value="Unassembled WGS sequence"/>
</dbReference>
<dbReference type="RefSeq" id="XP_037156554.1">
    <property type="nucleotide sequence ID" value="XM_037297919.1"/>
</dbReference>
<evidence type="ECO:0000313" key="2">
    <source>
        <dbReference type="Proteomes" id="UP000593566"/>
    </source>
</evidence>
<reference evidence="1 2" key="1">
    <citation type="journal article" date="2020" name="Genomics">
        <title>Complete, high-quality genomes from long-read metagenomic sequencing of two wolf lichen thalli reveals enigmatic genome architecture.</title>
        <authorList>
            <person name="McKenzie S.K."/>
            <person name="Walston R.F."/>
            <person name="Allen J.L."/>
        </authorList>
    </citation>
    <scope>NUCLEOTIDE SEQUENCE [LARGE SCALE GENOMIC DNA]</scope>
    <source>
        <strain evidence="1">WasteWater1</strain>
    </source>
</reference>
<name>A0A8H6CT31_9LECA</name>
<organism evidence="1 2">
    <name type="scientific">Letharia lupina</name>
    <dbReference type="NCBI Taxonomy" id="560253"/>
    <lineage>
        <taxon>Eukaryota</taxon>
        <taxon>Fungi</taxon>
        <taxon>Dikarya</taxon>
        <taxon>Ascomycota</taxon>
        <taxon>Pezizomycotina</taxon>
        <taxon>Lecanoromycetes</taxon>
        <taxon>OSLEUM clade</taxon>
        <taxon>Lecanoromycetidae</taxon>
        <taxon>Lecanorales</taxon>
        <taxon>Lecanorineae</taxon>
        <taxon>Parmeliaceae</taxon>
        <taxon>Letharia</taxon>
    </lineage>
</organism>
<proteinExistence type="predicted"/>
<accession>A0A8H6CT31</accession>
<evidence type="ECO:0000313" key="1">
    <source>
        <dbReference type="EMBL" id="KAF6228912.1"/>
    </source>
</evidence>
<gene>
    <name evidence="1" type="ORF">HO133_007024</name>
</gene>
<dbReference type="EMBL" id="JACCJB010000003">
    <property type="protein sequence ID" value="KAF6228912.1"/>
    <property type="molecule type" value="Genomic_DNA"/>
</dbReference>
<comment type="caution">
    <text evidence="1">The sequence shown here is derived from an EMBL/GenBank/DDBJ whole genome shotgun (WGS) entry which is preliminary data.</text>
</comment>
<protein>
    <submittedName>
        <fullName evidence="1">Uncharacterized protein</fullName>
    </submittedName>
</protein>
<dbReference type="AlphaFoldDB" id="A0A8H6CT31"/>
<sequence>MAPPKATQPYLRMKALGIDQLGNFDPFGVLGFSRDDPAPNLASIIARNTSSSNGCAVNENICYMATMTSMMGLNPKKPVESTIGCLKRAQIEQAVGYPRCFSIDKEKAKREKKDDKDKPKSDA</sequence>
<dbReference type="GeneID" id="59335424"/>
<keyword evidence="2" id="KW-1185">Reference proteome</keyword>